<dbReference type="GO" id="GO:0003908">
    <property type="term" value="F:methylated-DNA-[protein]-cysteine S-methyltransferase activity"/>
    <property type="evidence" value="ECO:0007669"/>
    <property type="project" value="UniProtKB-EC"/>
</dbReference>
<dbReference type="InterPro" id="IPR036217">
    <property type="entry name" value="MethylDNA_cys_MeTrfase_DNAb"/>
</dbReference>
<evidence type="ECO:0000313" key="8">
    <source>
        <dbReference type="EMBL" id="TDP43013.1"/>
    </source>
</evidence>
<evidence type="ECO:0000256" key="3">
    <source>
        <dbReference type="ARBA" id="ARBA00022679"/>
    </source>
</evidence>
<evidence type="ECO:0000256" key="6">
    <source>
        <dbReference type="ARBA" id="ARBA00049348"/>
    </source>
</evidence>
<dbReference type="PROSITE" id="PS00374">
    <property type="entry name" value="MGMT"/>
    <property type="match status" value="1"/>
</dbReference>
<dbReference type="AlphaFoldDB" id="A0A4R6PXA2"/>
<accession>A0A4R6PXA2</accession>
<dbReference type="EMBL" id="SNXK01000001">
    <property type="protein sequence ID" value="TDP43013.1"/>
    <property type="molecule type" value="Genomic_DNA"/>
</dbReference>
<evidence type="ECO:0000256" key="4">
    <source>
        <dbReference type="ARBA" id="ARBA00022763"/>
    </source>
</evidence>
<gene>
    <name evidence="8" type="ORF">DFR75_1012133</name>
</gene>
<protein>
    <submittedName>
        <fullName evidence="8">Methylated-DNA-[protein]-cysteine S-methyltransferase</fullName>
    </submittedName>
</protein>
<proteinExistence type="predicted"/>
<organism evidence="8 9">
    <name type="scientific">Nocardia ignorata</name>
    <dbReference type="NCBI Taxonomy" id="145285"/>
    <lineage>
        <taxon>Bacteria</taxon>
        <taxon>Bacillati</taxon>
        <taxon>Actinomycetota</taxon>
        <taxon>Actinomycetes</taxon>
        <taxon>Mycobacteriales</taxon>
        <taxon>Nocardiaceae</taxon>
        <taxon>Nocardia</taxon>
    </lineage>
</organism>
<comment type="caution">
    <text evidence="8">The sequence shown here is derived from an EMBL/GenBank/DDBJ whole genome shotgun (WGS) entry which is preliminary data.</text>
</comment>
<dbReference type="NCBIfam" id="TIGR00589">
    <property type="entry name" value="ogt"/>
    <property type="match status" value="1"/>
</dbReference>
<keyword evidence="5" id="KW-0234">DNA repair</keyword>
<feature type="domain" description="Methylated-DNA-[protein]-cysteine S-methyltransferase DNA binding" evidence="7">
    <location>
        <begin position="163"/>
        <end position="244"/>
    </location>
</feature>
<reference evidence="8 9" key="1">
    <citation type="submission" date="2019-03" db="EMBL/GenBank/DDBJ databases">
        <title>Genomic Encyclopedia of Type Strains, Phase IV (KMG-IV): sequencing the most valuable type-strain genomes for metagenomic binning, comparative biology and taxonomic classification.</title>
        <authorList>
            <person name="Goeker M."/>
        </authorList>
    </citation>
    <scope>NUCLEOTIDE SEQUENCE [LARGE SCALE GENOMIC DNA]</scope>
    <source>
        <strain evidence="8 9">DSM 44496</strain>
    </source>
</reference>
<dbReference type="InterPro" id="IPR036388">
    <property type="entry name" value="WH-like_DNA-bd_sf"/>
</dbReference>
<keyword evidence="4" id="KW-0227">DNA damage</keyword>
<keyword evidence="3 8" id="KW-0808">Transferase</keyword>
<evidence type="ECO:0000256" key="5">
    <source>
        <dbReference type="ARBA" id="ARBA00023204"/>
    </source>
</evidence>
<dbReference type="InterPro" id="IPR001497">
    <property type="entry name" value="MethylDNA_cys_MeTrfase_AS"/>
</dbReference>
<dbReference type="GO" id="GO:0006281">
    <property type="term" value="P:DNA repair"/>
    <property type="evidence" value="ECO:0007669"/>
    <property type="project" value="UniProtKB-KW"/>
</dbReference>
<comment type="catalytic activity">
    <reaction evidence="6">
        <text>a 6-O-methyl-2'-deoxyguanosine in DNA + L-cysteinyl-[protein] = S-methyl-L-cysteinyl-[protein] + a 2'-deoxyguanosine in DNA</text>
        <dbReference type="Rhea" id="RHEA:24000"/>
        <dbReference type="Rhea" id="RHEA-COMP:10131"/>
        <dbReference type="Rhea" id="RHEA-COMP:10132"/>
        <dbReference type="Rhea" id="RHEA-COMP:11367"/>
        <dbReference type="Rhea" id="RHEA-COMP:11368"/>
        <dbReference type="ChEBI" id="CHEBI:29950"/>
        <dbReference type="ChEBI" id="CHEBI:82612"/>
        <dbReference type="ChEBI" id="CHEBI:85445"/>
        <dbReference type="ChEBI" id="CHEBI:85448"/>
        <dbReference type="EC" id="2.1.1.63"/>
    </reaction>
</comment>
<evidence type="ECO:0000313" key="9">
    <source>
        <dbReference type="Proteomes" id="UP000295087"/>
    </source>
</evidence>
<sequence>MTERSAPTMTSANTAISKPFAVAVMTNQSSRRKLDWFRSPTVAVSPPERWVGPKPVTGAAHTVLMSSGADSTRTGTVVAALFDTAIGLCAIAWRDDTVVRFALPEASEEQTLAHITRPFGGQPVTEGEPGPAIVAAIAGIRAHLAGTVDALRWIEVDLPGVPEFHRAVYAVTREIDPGRTLSYGDIAIRIGAPGSAQAVGQALGRNPIPLIIPCHRVLAADHALHGFSAPGGIGTKARLLEIERTPGFGEPMLF</sequence>
<dbReference type="GO" id="GO:0032259">
    <property type="term" value="P:methylation"/>
    <property type="evidence" value="ECO:0007669"/>
    <property type="project" value="UniProtKB-KW"/>
</dbReference>
<evidence type="ECO:0000256" key="1">
    <source>
        <dbReference type="ARBA" id="ARBA00001286"/>
    </source>
</evidence>
<dbReference type="PANTHER" id="PTHR10815:SF5">
    <property type="entry name" value="METHYLATED-DNA--PROTEIN-CYSTEINE METHYLTRANSFERASE"/>
    <property type="match status" value="1"/>
</dbReference>
<dbReference type="InterPro" id="IPR014048">
    <property type="entry name" value="MethylDNA_cys_MeTrfase_DNA-bd"/>
</dbReference>
<dbReference type="Proteomes" id="UP000295087">
    <property type="component" value="Unassembled WGS sequence"/>
</dbReference>
<evidence type="ECO:0000256" key="2">
    <source>
        <dbReference type="ARBA" id="ARBA00022603"/>
    </source>
</evidence>
<name>A0A4R6PXA2_NOCIG</name>
<dbReference type="Pfam" id="PF01035">
    <property type="entry name" value="DNA_binding_1"/>
    <property type="match status" value="1"/>
</dbReference>
<dbReference type="CDD" id="cd06445">
    <property type="entry name" value="ATase"/>
    <property type="match status" value="1"/>
</dbReference>
<keyword evidence="9" id="KW-1185">Reference proteome</keyword>
<keyword evidence="2 8" id="KW-0489">Methyltransferase</keyword>
<dbReference type="PANTHER" id="PTHR10815">
    <property type="entry name" value="METHYLATED-DNA--PROTEIN-CYSTEINE METHYLTRANSFERASE"/>
    <property type="match status" value="1"/>
</dbReference>
<dbReference type="Gene3D" id="1.10.10.10">
    <property type="entry name" value="Winged helix-like DNA-binding domain superfamily/Winged helix DNA-binding domain"/>
    <property type="match status" value="1"/>
</dbReference>
<dbReference type="SUPFAM" id="SSF46767">
    <property type="entry name" value="Methylated DNA-protein cysteine methyltransferase, C-terminal domain"/>
    <property type="match status" value="1"/>
</dbReference>
<evidence type="ECO:0000259" key="7">
    <source>
        <dbReference type="Pfam" id="PF01035"/>
    </source>
</evidence>
<comment type="catalytic activity">
    <reaction evidence="1">
        <text>a 4-O-methyl-thymidine in DNA + L-cysteinyl-[protein] = a thymidine in DNA + S-methyl-L-cysteinyl-[protein]</text>
        <dbReference type="Rhea" id="RHEA:53428"/>
        <dbReference type="Rhea" id="RHEA-COMP:10131"/>
        <dbReference type="Rhea" id="RHEA-COMP:10132"/>
        <dbReference type="Rhea" id="RHEA-COMP:13555"/>
        <dbReference type="Rhea" id="RHEA-COMP:13556"/>
        <dbReference type="ChEBI" id="CHEBI:29950"/>
        <dbReference type="ChEBI" id="CHEBI:82612"/>
        <dbReference type="ChEBI" id="CHEBI:137386"/>
        <dbReference type="ChEBI" id="CHEBI:137387"/>
        <dbReference type="EC" id="2.1.1.63"/>
    </reaction>
</comment>